<gene>
    <name evidence="1" type="ORF">RCOM_1651920</name>
</gene>
<dbReference type="Proteomes" id="UP000008311">
    <property type="component" value="Unassembled WGS sequence"/>
</dbReference>
<name>B9RSA4_RICCO</name>
<proteinExistence type="predicted"/>
<dbReference type="InParanoid" id="B9RSA4"/>
<reference evidence="2" key="1">
    <citation type="journal article" date="2010" name="Nat. Biotechnol.">
        <title>Draft genome sequence of the oilseed species Ricinus communis.</title>
        <authorList>
            <person name="Chan A.P."/>
            <person name="Crabtree J."/>
            <person name="Zhao Q."/>
            <person name="Lorenzi H."/>
            <person name="Orvis J."/>
            <person name="Puiu D."/>
            <person name="Melake-Berhan A."/>
            <person name="Jones K.M."/>
            <person name="Redman J."/>
            <person name="Chen G."/>
            <person name="Cahoon E.B."/>
            <person name="Gedil M."/>
            <person name="Stanke M."/>
            <person name="Haas B.J."/>
            <person name="Wortman J.R."/>
            <person name="Fraser-Liggett C.M."/>
            <person name="Ravel J."/>
            <person name="Rabinowicz P.D."/>
        </authorList>
    </citation>
    <scope>NUCLEOTIDE SEQUENCE [LARGE SCALE GENOMIC DNA]</scope>
    <source>
        <strain evidence="2">cv. Hale</strain>
    </source>
</reference>
<sequence length="88" mass="10067">MAIPGSALIVQFRKESVVGHWIPSDLENMVNHYFNREREVIQNPLAPELAEVPHADLIYFSKFGNIVRRRRSGCPLTFQNGQKSTTLE</sequence>
<evidence type="ECO:0000313" key="2">
    <source>
        <dbReference type="Proteomes" id="UP000008311"/>
    </source>
</evidence>
<dbReference type="EMBL" id="EQ973808">
    <property type="protein sequence ID" value="EEF45747.1"/>
    <property type="molecule type" value="Genomic_DNA"/>
</dbReference>
<keyword evidence="2" id="KW-1185">Reference proteome</keyword>
<evidence type="ECO:0000313" key="1">
    <source>
        <dbReference type="EMBL" id="EEF45747.1"/>
    </source>
</evidence>
<organism evidence="1 2">
    <name type="scientific">Ricinus communis</name>
    <name type="common">Castor bean</name>
    <dbReference type="NCBI Taxonomy" id="3988"/>
    <lineage>
        <taxon>Eukaryota</taxon>
        <taxon>Viridiplantae</taxon>
        <taxon>Streptophyta</taxon>
        <taxon>Embryophyta</taxon>
        <taxon>Tracheophyta</taxon>
        <taxon>Spermatophyta</taxon>
        <taxon>Magnoliopsida</taxon>
        <taxon>eudicotyledons</taxon>
        <taxon>Gunneridae</taxon>
        <taxon>Pentapetalae</taxon>
        <taxon>rosids</taxon>
        <taxon>fabids</taxon>
        <taxon>Malpighiales</taxon>
        <taxon>Euphorbiaceae</taxon>
        <taxon>Acalyphoideae</taxon>
        <taxon>Acalypheae</taxon>
        <taxon>Ricinus</taxon>
    </lineage>
</organism>
<protein>
    <submittedName>
        <fullName evidence="1">Uncharacterized protein</fullName>
    </submittedName>
</protein>
<accession>B9RSA4</accession>
<dbReference type="AlphaFoldDB" id="B9RSA4"/>